<dbReference type="KEGG" id="lal:AT746_18740"/>
<dbReference type="RefSeq" id="WP_062483537.1">
    <property type="nucleotide sequence ID" value="NZ_CP013650.1"/>
</dbReference>
<evidence type="ECO:0000256" key="2">
    <source>
        <dbReference type="ARBA" id="ARBA00022695"/>
    </source>
</evidence>
<keyword evidence="2 4" id="KW-0548">Nucleotidyltransferase</keyword>
<dbReference type="Gene3D" id="3.40.50.620">
    <property type="entry name" value="HUPs"/>
    <property type="match status" value="1"/>
</dbReference>
<organism evidence="4 5">
    <name type="scientific">Lacimicrobium alkaliphilum</name>
    <dbReference type="NCBI Taxonomy" id="1526571"/>
    <lineage>
        <taxon>Bacteria</taxon>
        <taxon>Pseudomonadati</taxon>
        <taxon>Pseudomonadota</taxon>
        <taxon>Gammaproteobacteria</taxon>
        <taxon>Alteromonadales</taxon>
        <taxon>Alteromonadaceae</taxon>
        <taxon>Lacimicrobium</taxon>
    </lineage>
</organism>
<evidence type="ECO:0000313" key="4">
    <source>
        <dbReference type="EMBL" id="ALT00104.1"/>
    </source>
</evidence>
<gene>
    <name evidence="4" type="ORF">AT746_18740</name>
</gene>
<dbReference type="NCBIfam" id="TIGR00125">
    <property type="entry name" value="cyt_tran_rel"/>
    <property type="match status" value="1"/>
</dbReference>
<dbReference type="SUPFAM" id="SSF52374">
    <property type="entry name" value="Nucleotidylyl transferase"/>
    <property type="match status" value="1"/>
</dbReference>
<name>A0A0U2ZM79_9ALTE</name>
<dbReference type="OrthoDB" id="9802794at2"/>
<accession>A0A0U2ZM79</accession>
<evidence type="ECO:0000313" key="5">
    <source>
        <dbReference type="Proteomes" id="UP000068447"/>
    </source>
</evidence>
<evidence type="ECO:0000256" key="1">
    <source>
        <dbReference type="ARBA" id="ARBA00022679"/>
    </source>
</evidence>
<dbReference type="PANTHER" id="PTHR43793">
    <property type="entry name" value="FAD SYNTHASE"/>
    <property type="match status" value="1"/>
</dbReference>
<dbReference type="STRING" id="1526571.AT746_18740"/>
<dbReference type="Proteomes" id="UP000068447">
    <property type="component" value="Chromosome"/>
</dbReference>
<dbReference type="Pfam" id="PF01467">
    <property type="entry name" value="CTP_transf_like"/>
    <property type="match status" value="1"/>
</dbReference>
<dbReference type="AlphaFoldDB" id="A0A0U2ZM79"/>
<keyword evidence="1 4" id="KW-0808">Transferase</keyword>
<proteinExistence type="predicted"/>
<dbReference type="InterPro" id="IPR014729">
    <property type="entry name" value="Rossmann-like_a/b/a_fold"/>
</dbReference>
<feature type="domain" description="Cytidyltransferase-like" evidence="3">
    <location>
        <begin position="5"/>
        <end position="125"/>
    </location>
</feature>
<reference evidence="4 5" key="1">
    <citation type="submission" date="2015-12" db="EMBL/GenBank/DDBJ databases">
        <title>Complete genome of Lacimicrobium alkaliphilum KCTC 32984.</title>
        <authorList>
            <person name="Kim S.-G."/>
            <person name="Lee Y.-J."/>
        </authorList>
    </citation>
    <scope>NUCLEOTIDE SEQUENCE [LARGE SCALE GENOMIC DNA]</scope>
    <source>
        <strain evidence="4 5">YelD216</strain>
    </source>
</reference>
<protein>
    <submittedName>
        <fullName evidence="4">Glycerol-3-phosphate cytidylyltransferase</fullName>
    </submittedName>
</protein>
<dbReference type="PANTHER" id="PTHR43793:SF1">
    <property type="entry name" value="FAD SYNTHASE"/>
    <property type="match status" value="1"/>
</dbReference>
<evidence type="ECO:0000259" key="3">
    <source>
        <dbReference type="Pfam" id="PF01467"/>
    </source>
</evidence>
<dbReference type="GO" id="GO:0016779">
    <property type="term" value="F:nucleotidyltransferase activity"/>
    <property type="evidence" value="ECO:0007669"/>
    <property type="project" value="UniProtKB-KW"/>
</dbReference>
<sequence>MKRIITFGTFDVFHVGHINLLERARALGGHLTVGISSDELNMSKKGRMPIYPYTSRARIIQSLRCVDEVFKEESLEQKPEYLQHYKADMLVMGDDWKGRFDHLKVYCEVHYLPRTPSISTTELIEVIKEVP</sequence>
<dbReference type="InterPro" id="IPR004821">
    <property type="entry name" value="Cyt_trans-like"/>
</dbReference>
<keyword evidence="5" id="KW-1185">Reference proteome</keyword>
<dbReference type="InterPro" id="IPR050385">
    <property type="entry name" value="Archaeal_FAD_synthase"/>
</dbReference>
<dbReference type="EMBL" id="CP013650">
    <property type="protein sequence ID" value="ALT00104.1"/>
    <property type="molecule type" value="Genomic_DNA"/>
</dbReference>